<feature type="signal peptide" evidence="1">
    <location>
        <begin position="1"/>
        <end position="21"/>
    </location>
</feature>
<dbReference type="OrthoDB" id="6340174at2759"/>
<dbReference type="PANTHER" id="PTHR21398:SF22">
    <property type="entry name" value="IP12060P-RELATED"/>
    <property type="match status" value="1"/>
</dbReference>
<dbReference type="AlphaFoldDB" id="A0A9P0GC79"/>
<evidence type="ECO:0000313" key="2">
    <source>
        <dbReference type="EMBL" id="CAH1110299.1"/>
    </source>
</evidence>
<keyword evidence="3" id="KW-1185">Reference proteome</keyword>
<keyword evidence="1" id="KW-0732">Signal</keyword>
<dbReference type="SMART" id="SM00718">
    <property type="entry name" value="DM4_12"/>
    <property type="match status" value="1"/>
</dbReference>
<accession>A0A9P0GC79</accession>
<sequence length="186" mass="20844">MSKVLGCYCVLLVIFCVKIVAQQYQFINPIRFPFSSVGNPYVGTFVAIALPIDIRGPADLFFSANFESSYGLPENQSLLTYPPIFSSTRGFFYKLLETKINGFGYEGKPCLQRAVCEASEYTTLNSSVLGDILHILLTPSSSVKEDAIDDYIESEEFGRKKGHCKKYIKQCPLSILNLFSKVKNYV</sequence>
<reference evidence="2" key="1">
    <citation type="submission" date="2022-01" db="EMBL/GenBank/DDBJ databases">
        <authorList>
            <person name="King R."/>
        </authorList>
    </citation>
    <scope>NUCLEOTIDE SEQUENCE</scope>
</reference>
<dbReference type="Pfam" id="PF07841">
    <property type="entry name" value="DM4_12"/>
    <property type="match status" value="1"/>
</dbReference>
<evidence type="ECO:0000313" key="3">
    <source>
        <dbReference type="Proteomes" id="UP001153636"/>
    </source>
</evidence>
<feature type="chain" id="PRO_5040195327" evidence="1">
    <location>
        <begin position="22"/>
        <end position="186"/>
    </location>
</feature>
<dbReference type="EMBL" id="OV651816">
    <property type="protein sequence ID" value="CAH1110299.1"/>
    <property type="molecule type" value="Genomic_DNA"/>
</dbReference>
<dbReference type="PANTHER" id="PTHR21398">
    <property type="entry name" value="AGAP007094-PA"/>
    <property type="match status" value="1"/>
</dbReference>
<dbReference type="InterPro" id="IPR006631">
    <property type="entry name" value="DM4_12"/>
</dbReference>
<organism evidence="2 3">
    <name type="scientific">Psylliodes chrysocephalus</name>
    <dbReference type="NCBI Taxonomy" id="3402493"/>
    <lineage>
        <taxon>Eukaryota</taxon>
        <taxon>Metazoa</taxon>
        <taxon>Ecdysozoa</taxon>
        <taxon>Arthropoda</taxon>
        <taxon>Hexapoda</taxon>
        <taxon>Insecta</taxon>
        <taxon>Pterygota</taxon>
        <taxon>Neoptera</taxon>
        <taxon>Endopterygota</taxon>
        <taxon>Coleoptera</taxon>
        <taxon>Polyphaga</taxon>
        <taxon>Cucujiformia</taxon>
        <taxon>Chrysomeloidea</taxon>
        <taxon>Chrysomelidae</taxon>
        <taxon>Galerucinae</taxon>
        <taxon>Alticini</taxon>
        <taxon>Psylliodes</taxon>
    </lineage>
</organism>
<dbReference type="Proteomes" id="UP001153636">
    <property type="component" value="Chromosome 4"/>
</dbReference>
<proteinExistence type="predicted"/>
<name>A0A9P0GC79_9CUCU</name>
<protein>
    <submittedName>
        <fullName evidence="2">Uncharacterized protein</fullName>
    </submittedName>
</protein>
<evidence type="ECO:0000256" key="1">
    <source>
        <dbReference type="SAM" id="SignalP"/>
    </source>
</evidence>
<gene>
    <name evidence="2" type="ORF">PSYICH_LOCUS9755</name>
</gene>